<gene>
    <name evidence="3" type="ORF">ASEP1449_LOCUS6040</name>
</gene>
<feature type="transmembrane region" description="Helical" evidence="1">
    <location>
        <begin position="190"/>
        <end position="210"/>
    </location>
</feature>
<dbReference type="AlphaFoldDB" id="A0A7S2XLY7"/>
<keyword evidence="2" id="KW-0732">Signal</keyword>
<evidence type="ECO:0000256" key="1">
    <source>
        <dbReference type="SAM" id="Phobius"/>
    </source>
</evidence>
<keyword evidence="1" id="KW-0812">Transmembrane</keyword>
<keyword evidence="1" id="KW-1133">Transmembrane helix</keyword>
<feature type="signal peptide" evidence="2">
    <location>
        <begin position="1"/>
        <end position="34"/>
    </location>
</feature>
<organism evidence="3">
    <name type="scientific">Attheya septentrionalis</name>
    <dbReference type="NCBI Taxonomy" id="420275"/>
    <lineage>
        <taxon>Eukaryota</taxon>
        <taxon>Sar</taxon>
        <taxon>Stramenopiles</taxon>
        <taxon>Ochrophyta</taxon>
        <taxon>Bacillariophyta</taxon>
        <taxon>Coscinodiscophyceae</taxon>
        <taxon>Chaetocerotophycidae</taxon>
        <taxon>Chaetocerotales</taxon>
        <taxon>Attheyaceae</taxon>
        <taxon>Attheya</taxon>
    </lineage>
</organism>
<accession>A0A7S2XLY7</accession>
<name>A0A7S2XLY7_9STRA</name>
<dbReference type="EMBL" id="HBHQ01008953">
    <property type="protein sequence ID" value="CAD9814215.1"/>
    <property type="molecule type" value="Transcribed_RNA"/>
</dbReference>
<feature type="transmembrane region" description="Helical" evidence="1">
    <location>
        <begin position="145"/>
        <end position="164"/>
    </location>
</feature>
<protein>
    <submittedName>
        <fullName evidence="3">Uncharacterized protein</fullName>
    </submittedName>
</protein>
<reference evidence="3" key="1">
    <citation type="submission" date="2021-01" db="EMBL/GenBank/DDBJ databases">
        <authorList>
            <person name="Corre E."/>
            <person name="Pelletier E."/>
            <person name="Niang G."/>
            <person name="Scheremetjew M."/>
            <person name="Finn R."/>
            <person name="Kale V."/>
            <person name="Holt S."/>
            <person name="Cochrane G."/>
            <person name="Meng A."/>
            <person name="Brown T."/>
            <person name="Cohen L."/>
        </authorList>
    </citation>
    <scope>NUCLEOTIDE SEQUENCE</scope>
    <source>
        <strain evidence="3">CCMP2084</strain>
    </source>
</reference>
<feature type="chain" id="PRO_5031193659" evidence="2">
    <location>
        <begin position="35"/>
        <end position="234"/>
    </location>
</feature>
<evidence type="ECO:0000256" key="2">
    <source>
        <dbReference type="SAM" id="SignalP"/>
    </source>
</evidence>
<proteinExistence type="predicted"/>
<sequence length="234" mass="25694">MAIGKNHEGRSCRVFLGILVLLLLASTDFYTVGAASHDTALFISSGSFLSDNYKSTSKKEMSIIGRKIVSSRAQERIISQDGNLFLAKNTRLTTPSQLKLTRYDNLVSGVAEISMGTALGVLWSEYAILTTGCGPVDLSDGLERFCFQAVIAFGAIMIFSRIIFSKDLEAVTQNYFDYTLEDSTMIQVRWAEWLTLVSILGAFVALFVQFSMGANMDGMSGIDVGMCRALQELR</sequence>
<evidence type="ECO:0000313" key="3">
    <source>
        <dbReference type="EMBL" id="CAD9814215.1"/>
    </source>
</evidence>
<keyword evidence="1" id="KW-0472">Membrane</keyword>